<evidence type="ECO:0000259" key="2">
    <source>
        <dbReference type="PROSITE" id="PS50825"/>
    </source>
</evidence>
<dbReference type="InterPro" id="IPR003410">
    <property type="entry name" value="HYR_dom"/>
</dbReference>
<evidence type="ECO:0000313" key="5">
    <source>
        <dbReference type="Proteomes" id="UP000753961"/>
    </source>
</evidence>
<dbReference type="PANTHER" id="PTHR46708">
    <property type="entry name" value="TENASCIN"/>
    <property type="match status" value="1"/>
</dbReference>
<dbReference type="Gene3D" id="2.60.40.10">
    <property type="entry name" value="Immunoglobulins"/>
    <property type="match status" value="3"/>
</dbReference>
<dbReference type="RefSeq" id="WP_222579616.1">
    <property type="nucleotide sequence ID" value="NZ_JAHVHU010000007.1"/>
</dbReference>
<dbReference type="InterPro" id="IPR013783">
    <property type="entry name" value="Ig-like_fold"/>
</dbReference>
<proteinExistence type="predicted"/>
<dbReference type="Proteomes" id="UP000753961">
    <property type="component" value="Unassembled WGS sequence"/>
</dbReference>
<keyword evidence="5" id="KW-1185">Reference proteome</keyword>
<feature type="domain" description="Fibronectin type-III" evidence="3">
    <location>
        <begin position="405"/>
        <end position="498"/>
    </location>
</feature>
<dbReference type="CDD" id="cd00063">
    <property type="entry name" value="FN3"/>
    <property type="match status" value="2"/>
</dbReference>
<dbReference type="PROSITE" id="PS50853">
    <property type="entry name" value="FN3"/>
    <property type="match status" value="2"/>
</dbReference>
<accession>A0A953HUF8</accession>
<comment type="caution">
    <text evidence="4">The sequence shown here is derived from an EMBL/GenBank/DDBJ whole genome shotgun (WGS) entry which is preliminary data.</text>
</comment>
<keyword evidence="1" id="KW-0677">Repeat</keyword>
<name>A0A953HUF8_9BACT</name>
<gene>
    <name evidence="4" type="ORF">KUV50_08080</name>
</gene>
<dbReference type="InterPro" id="IPR036116">
    <property type="entry name" value="FN3_sf"/>
</dbReference>
<feature type="domain" description="HYR" evidence="2">
    <location>
        <begin position="929"/>
        <end position="1011"/>
    </location>
</feature>
<evidence type="ECO:0000313" key="4">
    <source>
        <dbReference type="EMBL" id="MBY5958083.1"/>
    </source>
</evidence>
<dbReference type="EMBL" id="JAHVHU010000007">
    <property type="protein sequence ID" value="MBY5958083.1"/>
    <property type="molecule type" value="Genomic_DNA"/>
</dbReference>
<dbReference type="InterPro" id="IPR003961">
    <property type="entry name" value="FN3_dom"/>
</dbReference>
<dbReference type="SUPFAM" id="SSF49265">
    <property type="entry name" value="Fibronectin type III"/>
    <property type="match status" value="1"/>
</dbReference>
<dbReference type="Pfam" id="PF18962">
    <property type="entry name" value="Por_Secre_tail"/>
    <property type="match status" value="1"/>
</dbReference>
<dbReference type="InterPro" id="IPR050991">
    <property type="entry name" value="ECM_Regulatory_Proteins"/>
</dbReference>
<organism evidence="4 5">
    <name type="scientific">Membranihabitans marinus</name>
    <dbReference type="NCBI Taxonomy" id="1227546"/>
    <lineage>
        <taxon>Bacteria</taxon>
        <taxon>Pseudomonadati</taxon>
        <taxon>Bacteroidota</taxon>
        <taxon>Saprospiria</taxon>
        <taxon>Saprospirales</taxon>
        <taxon>Saprospiraceae</taxon>
        <taxon>Membranihabitans</taxon>
    </lineage>
</organism>
<protein>
    <submittedName>
        <fullName evidence="4">Fibronectin type III domain-containing protein</fullName>
    </submittedName>
</protein>
<dbReference type="SMART" id="SM00060">
    <property type="entry name" value="FN3"/>
    <property type="match status" value="3"/>
</dbReference>
<dbReference type="PROSITE" id="PS50825">
    <property type="entry name" value="HYR"/>
    <property type="match status" value="1"/>
</dbReference>
<dbReference type="PANTHER" id="PTHR46708:SF2">
    <property type="entry name" value="FIBRONECTIN TYPE-III DOMAIN-CONTAINING PROTEIN"/>
    <property type="match status" value="1"/>
</dbReference>
<dbReference type="InterPro" id="IPR026444">
    <property type="entry name" value="Secre_tail"/>
</dbReference>
<dbReference type="NCBIfam" id="TIGR04183">
    <property type="entry name" value="Por_Secre_tail"/>
    <property type="match status" value="1"/>
</dbReference>
<dbReference type="Pfam" id="PF00041">
    <property type="entry name" value="fn3"/>
    <property type="match status" value="2"/>
</dbReference>
<sequence length="1487" mass="162478">MKNLSTQYLNQVRLVALVSFLSLTTLHSQQTITNTWTSGDLPMDYASTISAYVYNAACTEELTLTLPTGDFYRVTGVDITYDIEAVGNGYKSEQRSRILFSNNDVSESWTNGSGYESGTYHYNRTNVSIANGVYPGGTDLIFELQAFRTYSSTFGDYCNMTDQKILNNTWSITVHFEASEPITCPAPDNLSVENMTTTSADFSWDETASATEWEVKYGAPGFDPESAGTSISGLSNKSTTISGLSAGTSYDTYVRAVCGTDDLSSWSGPESFTTAFEPIANDACSGAITISAGDTKTGTTQGATTTHTDCNSGKEVWYTFTGTGSAIEIDLVSDLDNVMVLYKGNCGSLSEIQCVDNIFPGGGENFTLNSVNNQTYFLTIGSYEDSYYPAFMGSYTLSLSEGCGVVSNLQAPAYPDAHSVTLSWDGPASDAEYQIQYGVDNTPFSFDADETINNISKNSYTITGLSPNTSYDVRIRTVCGGGEYSTWTTWGFTTRQQTINNDLCSDAVTVTCGNTYEDQPLSGATAQNSIVFDHCTSNIPGVWYKYTPSGTSDQDVKLTFNDFDPRTTGLGVRLRVSVVSGTNCSIDEFVSCFEINRYYPYNAFTAHPGETYYIYVASINLNDYNNVSFDMEVSCGSYSSDSYHDVCDDPGILECDDTDTGNTDNATDNVDDPETNIGRGNWHTFTGDGKNATITIESYENIDFNGHLASGSCSSLTKVASLNSVGDEDYTFTTTAGSTYYLYVGAAGNHSYETGPYSVSLTCSDCDPIAIPTLSDLPGKTVYLDDEGSASITVEELAPGLQTICSVASVTASPLTFDCNDVGTPVDVAFTVTDLSGNKNEGTIRVTVVNNMNPEPKCEDITINLDNTGNASLSIPDVDRGVDHNCIIEGVSLSKYSFTRDDLGENAVTLTMTDLYGNKGTCTSTVTVVENRPPEAKCKDFVLELDASGIGTLDVSDIDNGSTDFENDIVTTTLSKTSFNCSNIGFNTVTLTVADSHGNSSTCTSKVTVVDNTTPRFISTPQTPVLVNDEGDIPDPFPVTYSDNCSADMTYIENQTATGCGYQLKRTWTITDQSGHEDHFSQTIVFDGSLQKDIEPVAVHMSGLHSGDTLHVEKCIPYDISPDDLNAGKDPNARIKTNIYRLPLPEHHERGMYAFYQYSYIVTDHCDNSNRYDYYLALFDLSPPVFRNFPRDIAIANKDDVPPVPQEVRSIDICQYVKWDTVVTFAVTDPHSMDTLAFVRRWIAEDQSGSLGYRDQFINIDGTQRHDFGTISLRIGQKEDISRSHFQENAGTNGIQVHLLRYNDDNELEAVDSMVTDTWNGLLGNAVFTPLPEGTFRLRIDLPDGYSVLPGPDSLFAQNGWSDTLQVGSDSITNLGMITLINQPPDTDTILDLSKEKNFFVMETATTKSKPAAILFPNPTNGRFTIQTESKRPLRFYLRDISGRPVRKGIIEDRLEIDISSRPQGIYTIQLVSDDQVIETKKVVLVE</sequence>
<evidence type="ECO:0000256" key="1">
    <source>
        <dbReference type="ARBA" id="ARBA00022737"/>
    </source>
</evidence>
<reference evidence="4" key="1">
    <citation type="submission" date="2021-06" db="EMBL/GenBank/DDBJ databases">
        <title>44 bacteria genomes isolated from Dapeng, Shenzhen.</title>
        <authorList>
            <person name="Zheng W."/>
            <person name="Yu S."/>
            <person name="Huang Y."/>
        </authorList>
    </citation>
    <scope>NUCLEOTIDE SEQUENCE</scope>
    <source>
        <strain evidence="4">DP5N28-2</strain>
    </source>
</reference>
<feature type="domain" description="Fibronectin type-III" evidence="3">
    <location>
        <begin position="186"/>
        <end position="277"/>
    </location>
</feature>
<evidence type="ECO:0000259" key="3">
    <source>
        <dbReference type="PROSITE" id="PS50853"/>
    </source>
</evidence>